<keyword evidence="3 8" id="KW-0813">Transport</keyword>
<evidence type="ECO:0000256" key="6">
    <source>
        <dbReference type="ARBA" id="ARBA00022989"/>
    </source>
</evidence>
<sequence length="267" mass="29406">MDTSTRGFGWRAVQFFTVLVYIFMFAPILVVIVLSFNASQFGGFPMTGFSLHWYAKLLENDSVLRAFQTSLWVAVVTSIVCSVLGILAAVALVRYDFPGKEWVNTILIAPALVPETVLGVGLLLLMRFAHQPRTLWLLVLGHIMLALPYVVLVVQARLIGVKRVYEEAAMSLGANRFQTFREITLPLIMPAIVASLLLVFTISFDNITASMFWRPSGVETMPTEILSMLKISISPEINALGTLMIVVTVGLPLLGGGLARYLARSAR</sequence>
<gene>
    <name evidence="10" type="ORF">DK847_05970</name>
</gene>
<dbReference type="EMBL" id="QKVK01000002">
    <property type="protein sequence ID" value="PZF77971.1"/>
    <property type="molecule type" value="Genomic_DNA"/>
</dbReference>
<accession>A0A2W2ARI1</accession>
<keyword evidence="5 8" id="KW-0812">Transmembrane</keyword>
<feature type="transmembrane region" description="Helical" evidence="8">
    <location>
        <begin position="105"/>
        <end position="129"/>
    </location>
</feature>
<evidence type="ECO:0000256" key="7">
    <source>
        <dbReference type="ARBA" id="ARBA00023136"/>
    </source>
</evidence>
<evidence type="ECO:0000256" key="5">
    <source>
        <dbReference type="ARBA" id="ARBA00022692"/>
    </source>
</evidence>
<evidence type="ECO:0000256" key="8">
    <source>
        <dbReference type="RuleBase" id="RU363032"/>
    </source>
</evidence>
<feature type="transmembrane region" description="Helical" evidence="8">
    <location>
        <begin position="12"/>
        <end position="36"/>
    </location>
</feature>
<organism evidence="10 11">
    <name type="scientific">Aestuariivirga litoralis</name>
    <dbReference type="NCBI Taxonomy" id="2650924"/>
    <lineage>
        <taxon>Bacteria</taxon>
        <taxon>Pseudomonadati</taxon>
        <taxon>Pseudomonadota</taxon>
        <taxon>Alphaproteobacteria</taxon>
        <taxon>Hyphomicrobiales</taxon>
        <taxon>Aestuariivirgaceae</taxon>
        <taxon>Aestuariivirga</taxon>
    </lineage>
</organism>
<dbReference type="CDD" id="cd06261">
    <property type="entry name" value="TM_PBP2"/>
    <property type="match status" value="1"/>
</dbReference>
<evidence type="ECO:0000256" key="4">
    <source>
        <dbReference type="ARBA" id="ARBA00022475"/>
    </source>
</evidence>
<dbReference type="SUPFAM" id="SSF161098">
    <property type="entry name" value="MetI-like"/>
    <property type="match status" value="1"/>
</dbReference>
<keyword evidence="11" id="KW-1185">Reference proteome</keyword>
<feature type="transmembrane region" description="Helical" evidence="8">
    <location>
        <begin position="237"/>
        <end position="263"/>
    </location>
</feature>
<evidence type="ECO:0000256" key="2">
    <source>
        <dbReference type="ARBA" id="ARBA00007069"/>
    </source>
</evidence>
<keyword evidence="4" id="KW-1003">Cell membrane</keyword>
<keyword evidence="7 8" id="KW-0472">Membrane</keyword>
<keyword evidence="6 8" id="KW-1133">Transmembrane helix</keyword>
<evidence type="ECO:0000256" key="3">
    <source>
        <dbReference type="ARBA" id="ARBA00022448"/>
    </source>
</evidence>
<proteinExistence type="inferred from homology"/>
<dbReference type="PROSITE" id="PS50928">
    <property type="entry name" value="ABC_TM1"/>
    <property type="match status" value="1"/>
</dbReference>
<evidence type="ECO:0000259" key="9">
    <source>
        <dbReference type="PROSITE" id="PS50928"/>
    </source>
</evidence>
<dbReference type="PANTHER" id="PTHR43848:SF2">
    <property type="entry name" value="PUTRESCINE TRANSPORT SYSTEM PERMEASE PROTEIN POTI"/>
    <property type="match status" value="1"/>
</dbReference>
<comment type="caution">
    <text evidence="10">The sequence shown here is derived from an EMBL/GenBank/DDBJ whole genome shotgun (WGS) entry which is preliminary data.</text>
</comment>
<name>A0A2W2ARI1_9HYPH</name>
<dbReference type="PANTHER" id="PTHR43848">
    <property type="entry name" value="PUTRESCINE TRANSPORT SYSTEM PERMEASE PROTEIN POTI"/>
    <property type="match status" value="1"/>
</dbReference>
<dbReference type="Pfam" id="PF00528">
    <property type="entry name" value="BPD_transp_1"/>
    <property type="match status" value="1"/>
</dbReference>
<comment type="subcellular location">
    <subcellularLocation>
        <location evidence="1 8">Cell membrane</location>
        <topology evidence="1 8">Multi-pass membrane protein</topology>
    </subcellularLocation>
</comment>
<dbReference type="GO" id="GO:0055085">
    <property type="term" value="P:transmembrane transport"/>
    <property type="evidence" value="ECO:0007669"/>
    <property type="project" value="InterPro"/>
</dbReference>
<comment type="similarity">
    <text evidence="2">Belongs to the binding-protein-dependent transport system permease family. CysTW subfamily.</text>
</comment>
<dbReference type="Gene3D" id="1.10.3720.10">
    <property type="entry name" value="MetI-like"/>
    <property type="match status" value="1"/>
</dbReference>
<evidence type="ECO:0000256" key="1">
    <source>
        <dbReference type="ARBA" id="ARBA00004651"/>
    </source>
</evidence>
<dbReference type="AlphaFoldDB" id="A0A2W2ARI1"/>
<dbReference type="Proteomes" id="UP000248795">
    <property type="component" value="Unassembled WGS sequence"/>
</dbReference>
<reference evidence="11" key="1">
    <citation type="submission" date="2018-06" db="EMBL/GenBank/DDBJ databases">
        <title>Aestuariibacter litoralis strain KCTC 52945T.</title>
        <authorList>
            <person name="Li X."/>
            <person name="Salam N."/>
            <person name="Li J.-L."/>
            <person name="Chen Y.-M."/>
            <person name="Yang Z.-W."/>
            <person name="Zhang L.-Y."/>
            <person name="Han M.-X."/>
            <person name="Xiao M."/>
            <person name="Li W.-J."/>
        </authorList>
    </citation>
    <scope>NUCLEOTIDE SEQUENCE [LARGE SCALE GENOMIC DNA]</scope>
    <source>
        <strain evidence="11">KCTC 52945</strain>
    </source>
</reference>
<feature type="domain" description="ABC transmembrane type-1" evidence="9">
    <location>
        <begin position="67"/>
        <end position="255"/>
    </location>
</feature>
<dbReference type="InterPro" id="IPR035906">
    <property type="entry name" value="MetI-like_sf"/>
</dbReference>
<dbReference type="InterPro" id="IPR000515">
    <property type="entry name" value="MetI-like"/>
</dbReference>
<feature type="transmembrane region" description="Helical" evidence="8">
    <location>
        <begin position="135"/>
        <end position="154"/>
    </location>
</feature>
<protein>
    <submittedName>
        <fullName evidence="10">ABC transporter permease</fullName>
    </submittedName>
</protein>
<feature type="transmembrane region" description="Helical" evidence="8">
    <location>
        <begin position="183"/>
        <end position="204"/>
    </location>
</feature>
<feature type="transmembrane region" description="Helical" evidence="8">
    <location>
        <begin position="71"/>
        <end position="93"/>
    </location>
</feature>
<evidence type="ECO:0000313" key="10">
    <source>
        <dbReference type="EMBL" id="PZF77971.1"/>
    </source>
</evidence>
<dbReference type="GO" id="GO:0005886">
    <property type="term" value="C:plasma membrane"/>
    <property type="evidence" value="ECO:0007669"/>
    <property type="project" value="UniProtKB-SubCell"/>
</dbReference>
<evidence type="ECO:0000313" key="11">
    <source>
        <dbReference type="Proteomes" id="UP000248795"/>
    </source>
</evidence>
<dbReference type="InterPro" id="IPR051789">
    <property type="entry name" value="Bact_Polyamine_Transport"/>
</dbReference>